<accession>A0A415FA29</accession>
<sequence length="116" mass="13071">MNNLLSLPQGASYNGKHGRASVKAYVKPNDGGEMPTIIVEASCDSLQQLCLRYESERDSLRNQVSLLSRQMEMSYSNNARTEQKKPPNGVCLDLFFIIAGIMTCLFLMYLIRKKYG</sequence>
<keyword evidence="2" id="KW-0472">Membrane</keyword>
<keyword evidence="2" id="KW-1133">Transmembrane helix</keyword>
<proteinExistence type="predicted"/>
<evidence type="ECO:0000256" key="1">
    <source>
        <dbReference type="SAM" id="Coils"/>
    </source>
</evidence>
<reference evidence="3 4" key="1">
    <citation type="submission" date="2018-08" db="EMBL/GenBank/DDBJ databases">
        <title>A genome reference for cultivated species of the human gut microbiota.</title>
        <authorList>
            <person name="Zou Y."/>
            <person name="Xue W."/>
            <person name="Luo G."/>
        </authorList>
    </citation>
    <scope>NUCLEOTIDE SEQUENCE [LARGE SCALE GENOMIC DNA]</scope>
    <source>
        <strain evidence="3 4">AF46-2NS</strain>
    </source>
</reference>
<keyword evidence="2" id="KW-0812">Transmembrane</keyword>
<keyword evidence="1" id="KW-0175">Coiled coil</keyword>
<dbReference type="Proteomes" id="UP000286211">
    <property type="component" value="Unassembled WGS sequence"/>
</dbReference>
<evidence type="ECO:0000313" key="4">
    <source>
        <dbReference type="Proteomes" id="UP000286211"/>
    </source>
</evidence>
<gene>
    <name evidence="3" type="ORF">DW079_00395</name>
</gene>
<feature type="coiled-coil region" evidence="1">
    <location>
        <begin position="43"/>
        <end position="70"/>
    </location>
</feature>
<name>A0A415FA29_9BACT</name>
<protein>
    <recommendedName>
        <fullName evidence="5">Transmembrane protein</fullName>
    </recommendedName>
</protein>
<evidence type="ECO:0008006" key="5">
    <source>
        <dbReference type="Google" id="ProtNLM"/>
    </source>
</evidence>
<evidence type="ECO:0000256" key="2">
    <source>
        <dbReference type="SAM" id="Phobius"/>
    </source>
</evidence>
<dbReference type="EMBL" id="QRNB01000001">
    <property type="protein sequence ID" value="RHK13168.1"/>
    <property type="molecule type" value="Genomic_DNA"/>
</dbReference>
<feature type="transmembrane region" description="Helical" evidence="2">
    <location>
        <begin position="90"/>
        <end position="111"/>
    </location>
</feature>
<dbReference type="AlphaFoldDB" id="A0A415FA29"/>
<organism evidence="3 4">
    <name type="scientific">Segatella copri</name>
    <dbReference type="NCBI Taxonomy" id="165179"/>
    <lineage>
        <taxon>Bacteria</taxon>
        <taxon>Pseudomonadati</taxon>
        <taxon>Bacteroidota</taxon>
        <taxon>Bacteroidia</taxon>
        <taxon>Bacteroidales</taxon>
        <taxon>Prevotellaceae</taxon>
        <taxon>Segatella</taxon>
    </lineage>
</organism>
<evidence type="ECO:0000313" key="3">
    <source>
        <dbReference type="EMBL" id="RHK13168.1"/>
    </source>
</evidence>
<comment type="caution">
    <text evidence="3">The sequence shown here is derived from an EMBL/GenBank/DDBJ whole genome shotgun (WGS) entry which is preliminary data.</text>
</comment>